<dbReference type="InParanoid" id="A0A2K1XJ97"/>
<name>A0A2K1XJ97_POPTR</name>
<dbReference type="AlphaFoldDB" id="A0A2K1XJ97"/>
<dbReference type="PANTHER" id="PTHR12872:SF3">
    <property type="entry name" value="ALPHA-N-ACETYLGLUCOSAMINIDASE"/>
    <property type="match status" value="1"/>
</dbReference>
<proteinExistence type="predicted"/>
<keyword evidence="2" id="KW-1185">Reference proteome</keyword>
<protein>
    <submittedName>
        <fullName evidence="1">Uncharacterized protein</fullName>
    </submittedName>
</protein>
<dbReference type="PANTHER" id="PTHR12872">
    <property type="entry name" value="ALPHA-N-ACETYLGLUCOSAMINIDASE"/>
    <property type="match status" value="1"/>
</dbReference>
<dbReference type="InterPro" id="IPR007781">
    <property type="entry name" value="NAGLU"/>
</dbReference>
<evidence type="ECO:0000313" key="2">
    <source>
        <dbReference type="Proteomes" id="UP000006729"/>
    </source>
</evidence>
<gene>
    <name evidence="1" type="ORF">POPTR_015G070800</name>
</gene>
<sequence length="172" mass="19653">MALQGINLPLAFSVQETIGKKFSRCILEKVGVGMPMDGIKQNPVVSDLMSKMAFHHNKVDVKGTEDFFLKLRCSPSFFFPEVWAYGTINKNGLDGHYTFQIQNTEFGKWPRFPVKGLEKRMDKASKQLAESRKIIPVESNGNALNISRWLFYKYLGNLNELPLVHRTMLPNE</sequence>
<dbReference type="Proteomes" id="UP000006729">
    <property type="component" value="Chromosome 15"/>
</dbReference>
<organism evidence="1 2">
    <name type="scientific">Populus trichocarpa</name>
    <name type="common">Western balsam poplar</name>
    <name type="synonym">Populus balsamifera subsp. trichocarpa</name>
    <dbReference type="NCBI Taxonomy" id="3694"/>
    <lineage>
        <taxon>Eukaryota</taxon>
        <taxon>Viridiplantae</taxon>
        <taxon>Streptophyta</taxon>
        <taxon>Embryophyta</taxon>
        <taxon>Tracheophyta</taxon>
        <taxon>Spermatophyta</taxon>
        <taxon>Magnoliopsida</taxon>
        <taxon>eudicotyledons</taxon>
        <taxon>Gunneridae</taxon>
        <taxon>Pentapetalae</taxon>
        <taxon>rosids</taxon>
        <taxon>fabids</taxon>
        <taxon>Malpighiales</taxon>
        <taxon>Salicaceae</taxon>
        <taxon>Saliceae</taxon>
        <taxon>Populus</taxon>
    </lineage>
</organism>
<evidence type="ECO:0000313" key="1">
    <source>
        <dbReference type="EMBL" id="PNT00861.1"/>
    </source>
</evidence>
<reference evidence="1 2" key="1">
    <citation type="journal article" date="2006" name="Science">
        <title>The genome of black cottonwood, Populus trichocarpa (Torr. &amp; Gray).</title>
        <authorList>
            <person name="Tuskan G.A."/>
            <person name="Difazio S."/>
            <person name="Jansson S."/>
            <person name="Bohlmann J."/>
            <person name="Grigoriev I."/>
            <person name="Hellsten U."/>
            <person name="Putnam N."/>
            <person name="Ralph S."/>
            <person name="Rombauts S."/>
            <person name="Salamov A."/>
            <person name="Schein J."/>
            <person name="Sterck L."/>
            <person name="Aerts A."/>
            <person name="Bhalerao R.R."/>
            <person name="Bhalerao R.P."/>
            <person name="Blaudez D."/>
            <person name="Boerjan W."/>
            <person name="Brun A."/>
            <person name="Brunner A."/>
            <person name="Busov V."/>
            <person name="Campbell M."/>
            <person name="Carlson J."/>
            <person name="Chalot M."/>
            <person name="Chapman J."/>
            <person name="Chen G.L."/>
            <person name="Cooper D."/>
            <person name="Coutinho P.M."/>
            <person name="Couturier J."/>
            <person name="Covert S."/>
            <person name="Cronk Q."/>
            <person name="Cunningham R."/>
            <person name="Davis J."/>
            <person name="Degroeve S."/>
            <person name="Dejardin A."/>
            <person name="Depamphilis C."/>
            <person name="Detter J."/>
            <person name="Dirks B."/>
            <person name="Dubchak I."/>
            <person name="Duplessis S."/>
            <person name="Ehlting J."/>
            <person name="Ellis B."/>
            <person name="Gendler K."/>
            <person name="Goodstein D."/>
            <person name="Gribskov M."/>
            <person name="Grimwood J."/>
            <person name="Groover A."/>
            <person name="Gunter L."/>
            <person name="Hamberger B."/>
            <person name="Heinze B."/>
            <person name="Helariutta Y."/>
            <person name="Henrissat B."/>
            <person name="Holligan D."/>
            <person name="Holt R."/>
            <person name="Huang W."/>
            <person name="Islam-Faridi N."/>
            <person name="Jones S."/>
            <person name="Jones-Rhoades M."/>
            <person name="Jorgensen R."/>
            <person name="Joshi C."/>
            <person name="Kangasjarvi J."/>
            <person name="Karlsson J."/>
            <person name="Kelleher C."/>
            <person name="Kirkpatrick R."/>
            <person name="Kirst M."/>
            <person name="Kohler A."/>
            <person name="Kalluri U."/>
            <person name="Larimer F."/>
            <person name="Leebens-Mack J."/>
            <person name="Leple J.C."/>
            <person name="Locascio P."/>
            <person name="Lou Y."/>
            <person name="Lucas S."/>
            <person name="Martin F."/>
            <person name="Montanini B."/>
            <person name="Napoli C."/>
            <person name="Nelson D.R."/>
            <person name="Nelson C."/>
            <person name="Nieminen K."/>
            <person name="Nilsson O."/>
            <person name="Pereda V."/>
            <person name="Peter G."/>
            <person name="Philippe R."/>
            <person name="Pilate G."/>
            <person name="Poliakov A."/>
            <person name="Razumovskaya J."/>
            <person name="Richardson P."/>
            <person name="Rinaldi C."/>
            <person name="Ritland K."/>
            <person name="Rouze P."/>
            <person name="Ryaboy D."/>
            <person name="Schmutz J."/>
            <person name="Schrader J."/>
            <person name="Segerman B."/>
            <person name="Shin H."/>
            <person name="Siddiqui A."/>
            <person name="Sterky F."/>
            <person name="Terry A."/>
            <person name="Tsai C.J."/>
            <person name="Uberbacher E."/>
            <person name="Unneberg P."/>
            <person name="Vahala J."/>
            <person name="Wall K."/>
            <person name="Wessler S."/>
            <person name="Yang G."/>
            <person name="Yin T."/>
            <person name="Douglas C."/>
            <person name="Marra M."/>
            <person name="Sandberg G."/>
            <person name="Van de Peer Y."/>
            <person name="Rokhsar D."/>
        </authorList>
    </citation>
    <scope>NUCLEOTIDE SEQUENCE [LARGE SCALE GENOMIC DNA]</scope>
    <source>
        <strain evidence="2">cv. Nisqually</strain>
    </source>
</reference>
<accession>A0A2K1XJ97</accession>
<dbReference type="EMBL" id="CM009304">
    <property type="protein sequence ID" value="PNT00861.1"/>
    <property type="molecule type" value="Genomic_DNA"/>
</dbReference>